<accession>X6PEX8</accession>
<name>X6PEX8_RETFI</name>
<protein>
    <submittedName>
        <fullName evidence="3">Uncharacterized protein</fullName>
    </submittedName>
</protein>
<proteinExistence type="predicted"/>
<evidence type="ECO:0000313" key="4">
    <source>
        <dbReference type="Proteomes" id="UP000023152"/>
    </source>
</evidence>
<dbReference type="EMBL" id="ASPP01000318">
    <property type="protein sequence ID" value="ETO36761.1"/>
    <property type="molecule type" value="Genomic_DNA"/>
</dbReference>
<feature type="signal peptide" evidence="2">
    <location>
        <begin position="1"/>
        <end position="16"/>
    </location>
</feature>
<organism evidence="3 4">
    <name type="scientific">Reticulomyxa filosa</name>
    <dbReference type="NCBI Taxonomy" id="46433"/>
    <lineage>
        <taxon>Eukaryota</taxon>
        <taxon>Sar</taxon>
        <taxon>Rhizaria</taxon>
        <taxon>Retaria</taxon>
        <taxon>Foraminifera</taxon>
        <taxon>Monothalamids</taxon>
        <taxon>Reticulomyxidae</taxon>
        <taxon>Reticulomyxa</taxon>
    </lineage>
</organism>
<evidence type="ECO:0000256" key="1">
    <source>
        <dbReference type="SAM" id="MobiDB-lite"/>
    </source>
</evidence>
<feature type="chain" id="PRO_5004977456" evidence="2">
    <location>
        <begin position="17"/>
        <end position="289"/>
    </location>
</feature>
<gene>
    <name evidence="3" type="ORF">RFI_00301</name>
</gene>
<keyword evidence="4" id="KW-1185">Reference proteome</keyword>
<dbReference type="Proteomes" id="UP000023152">
    <property type="component" value="Unassembled WGS sequence"/>
</dbReference>
<dbReference type="AlphaFoldDB" id="X6PEX8"/>
<keyword evidence="2" id="KW-0732">Signal</keyword>
<reference evidence="3 4" key="1">
    <citation type="journal article" date="2013" name="Curr. Biol.">
        <title>The Genome of the Foraminiferan Reticulomyxa filosa.</title>
        <authorList>
            <person name="Glockner G."/>
            <person name="Hulsmann N."/>
            <person name="Schleicher M."/>
            <person name="Noegel A.A."/>
            <person name="Eichinger L."/>
            <person name="Gallinger C."/>
            <person name="Pawlowski J."/>
            <person name="Sierra R."/>
            <person name="Euteneuer U."/>
            <person name="Pillet L."/>
            <person name="Moustafa A."/>
            <person name="Platzer M."/>
            <person name="Groth M."/>
            <person name="Szafranski K."/>
            <person name="Schliwa M."/>
        </authorList>
    </citation>
    <scope>NUCLEOTIDE SEQUENCE [LARGE SCALE GENOMIC DNA]</scope>
</reference>
<evidence type="ECO:0000313" key="3">
    <source>
        <dbReference type="EMBL" id="ETO36761.1"/>
    </source>
</evidence>
<sequence>MLVIIICCLSTSCCKCVIFKINYLCVPNKSLLSQAFEKCILHCGNATFSANNQKKQCDKIVKKNESNRRFLSIKTVISAMYHFSFILYSVLKTAKGFFWKKYCHWIKEISNVAYIVFTPHQFACVPSLDAINFVDCAVLSARNLNDELTDNVVLFETALAMYLGPRCNDIVPKDFAGQYCADLMEDSMLKRQICETSSSSAHCRLSCRKCTQESRMFGLHVHGRSAYPYEATTEWASTKRIYSPKGDVLPARNVMSNDNDNGNDDNDDNNSNYSCVVPLNSSFFLKKKK</sequence>
<evidence type="ECO:0000256" key="2">
    <source>
        <dbReference type="SAM" id="SignalP"/>
    </source>
</evidence>
<feature type="region of interest" description="Disordered" evidence="1">
    <location>
        <begin position="250"/>
        <end position="273"/>
    </location>
</feature>
<comment type="caution">
    <text evidence="3">The sequence shown here is derived from an EMBL/GenBank/DDBJ whole genome shotgun (WGS) entry which is preliminary data.</text>
</comment>